<dbReference type="SMART" id="SM00361">
    <property type="entry name" value="RRM_1"/>
    <property type="match status" value="1"/>
</dbReference>
<dbReference type="SUPFAM" id="SSF54928">
    <property type="entry name" value="RNA-binding domain, RBD"/>
    <property type="match status" value="1"/>
</dbReference>
<evidence type="ECO:0000256" key="2">
    <source>
        <dbReference type="ARBA" id="ARBA00022664"/>
    </source>
</evidence>
<evidence type="ECO:0000259" key="7">
    <source>
        <dbReference type="PROSITE" id="PS50174"/>
    </source>
</evidence>
<feature type="region of interest" description="Disordered" evidence="6">
    <location>
        <begin position="135"/>
        <end position="493"/>
    </location>
</feature>
<accession>A0A4R0RSA0</accession>
<dbReference type="CDD" id="cd12374">
    <property type="entry name" value="RRM_UHM_SPF45_PUF60"/>
    <property type="match status" value="1"/>
</dbReference>
<keyword evidence="4" id="KW-0508">mRNA splicing</keyword>
<dbReference type="InterPro" id="IPR040052">
    <property type="entry name" value="RBM17"/>
</dbReference>
<dbReference type="PROSITE" id="PS50174">
    <property type="entry name" value="G_PATCH"/>
    <property type="match status" value="1"/>
</dbReference>
<keyword evidence="5" id="KW-0539">Nucleus</keyword>
<dbReference type="InterPro" id="IPR003954">
    <property type="entry name" value="RRM_euk-type"/>
</dbReference>
<dbReference type="InterPro" id="IPR000467">
    <property type="entry name" value="G_patch_dom"/>
</dbReference>
<dbReference type="InterPro" id="IPR035979">
    <property type="entry name" value="RBD_domain_sf"/>
</dbReference>
<comment type="caution">
    <text evidence="8">The sequence shown here is derived from an EMBL/GenBank/DDBJ whole genome shotgun (WGS) entry which is preliminary data.</text>
</comment>
<evidence type="ECO:0000313" key="9">
    <source>
        <dbReference type="Proteomes" id="UP000292702"/>
    </source>
</evidence>
<feature type="compositionally biased region" description="Pro residues" evidence="6">
    <location>
        <begin position="417"/>
        <end position="430"/>
    </location>
</feature>
<feature type="compositionally biased region" description="Basic and acidic residues" evidence="6">
    <location>
        <begin position="541"/>
        <end position="555"/>
    </location>
</feature>
<reference evidence="8 9" key="1">
    <citation type="submission" date="2018-11" db="EMBL/GenBank/DDBJ databases">
        <title>Genome assembly of Steccherinum ochraceum LE-BIN_3174, the white-rot fungus of the Steccherinaceae family (The Residual Polyporoid clade, Polyporales, Basidiomycota).</title>
        <authorList>
            <person name="Fedorova T.V."/>
            <person name="Glazunova O.A."/>
            <person name="Landesman E.O."/>
            <person name="Moiseenko K.V."/>
            <person name="Psurtseva N.V."/>
            <person name="Savinova O.S."/>
            <person name="Shakhova N.V."/>
            <person name="Tyazhelova T.V."/>
            <person name="Vasina D.V."/>
        </authorList>
    </citation>
    <scope>NUCLEOTIDE SEQUENCE [LARGE SCALE GENOMIC DNA]</scope>
    <source>
        <strain evidence="8 9">LE-BIN_3174</strain>
    </source>
</reference>
<proteinExistence type="predicted"/>
<protein>
    <recommendedName>
        <fullName evidence="7">G-patch domain-containing protein</fullName>
    </recommendedName>
</protein>
<feature type="compositionally biased region" description="Basic and acidic residues" evidence="6">
    <location>
        <begin position="208"/>
        <end position="237"/>
    </location>
</feature>
<dbReference type="Pfam" id="PF01585">
    <property type="entry name" value="G-patch"/>
    <property type="match status" value="1"/>
</dbReference>
<dbReference type="PANTHER" id="PTHR13288">
    <property type="entry name" value="SPLICING FACTOR 45 SPF45"/>
    <property type="match status" value="1"/>
</dbReference>
<feature type="compositionally biased region" description="Low complexity" evidence="6">
    <location>
        <begin position="19"/>
        <end position="32"/>
    </location>
</feature>
<feature type="compositionally biased region" description="Low complexity" evidence="6">
    <location>
        <begin position="48"/>
        <end position="70"/>
    </location>
</feature>
<organism evidence="8 9">
    <name type="scientific">Steccherinum ochraceum</name>
    <dbReference type="NCBI Taxonomy" id="92696"/>
    <lineage>
        <taxon>Eukaryota</taxon>
        <taxon>Fungi</taxon>
        <taxon>Dikarya</taxon>
        <taxon>Basidiomycota</taxon>
        <taxon>Agaricomycotina</taxon>
        <taxon>Agaricomycetes</taxon>
        <taxon>Polyporales</taxon>
        <taxon>Steccherinaceae</taxon>
        <taxon>Steccherinum</taxon>
    </lineage>
</organism>
<gene>
    <name evidence="8" type="ORF">EIP91_002752</name>
</gene>
<dbReference type="EMBL" id="RWJN01000185">
    <property type="protein sequence ID" value="TCD65354.1"/>
    <property type="molecule type" value="Genomic_DNA"/>
</dbReference>
<evidence type="ECO:0000256" key="5">
    <source>
        <dbReference type="ARBA" id="ARBA00023242"/>
    </source>
</evidence>
<keyword evidence="2" id="KW-0507">mRNA processing</keyword>
<dbReference type="OrthoDB" id="5411533at2759"/>
<dbReference type="Gene3D" id="3.30.70.330">
    <property type="match status" value="1"/>
</dbReference>
<dbReference type="GO" id="GO:0071011">
    <property type="term" value="C:precatalytic spliceosome"/>
    <property type="evidence" value="ECO:0007669"/>
    <property type="project" value="TreeGrafter"/>
</dbReference>
<keyword evidence="3" id="KW-0694">RNA-binding</keyword>
<feature type="compositionally biased region" description="Basic residues" evidence="6">
    <location>
        <begin position="173"/>
        <end position="188"/>
    </location>
</feature>
<feature type="domain" description="G-patch" evidence="7">
    <location>
        <begin position="485"/>
        <end position="532"/>
    </location>
</feature>
<feature type="region of interest" description="Disordered" evidence="6">
    <location>
        <begin position="521"/>
        <end position="555"/>
    </location>
</feature>
<feature type="compositionally biased region" description="Low complexity" evidence="6">
    <location>
        <begin position="445"/>
        <end position="472"/>
    </location>
</feature>
<feature type="compositionally biased region" description="Basic and acidic residues" evidence="6">
    <location>
        <begin position="255"/>
        <end position="266"/>
    </location>
</feature>
<dbReference type="STRING" id="92696.A0A4R0RSA0"/>
<feature type="compositionally biased region" description="Low complexity" evidence="6">
    <location>
        <begin position="310"/>
        <end position="341"/>
    </location>
</feature>
<dbReference type="GO" id="GO:0045292">
    <property type="term" value="P:mRNA cis splicing, via spliceosome"/>
    <property type="evidence" value="ECO:0007669"/>
    <property type="project" value="InterPro"/>
</dbReference>
<dbReference type="AlphaFoldDB" id="A0A4R0RSA0"/>
<evidence type="ECO:0000313" key="8">
    <source>
        <dbReference type="EMBL" id="TCD65354.1"/>
    </source>
</evidence>
<dbReference type="GO" id="GO:0003723">
    <property type="term" value="F:RNA binding"/>
    <property type="evidence" value="ECO:0007669"/>
    <property type="project" value="UniProtKB-KW"/>
</dbReference>
<evidence type="ECO:0000256" key="1">
    <source>
        <dbReference type="ARBA" id="ARBA00004123"/>
    </source>
</evidence>
<sequence>MSSRAGGLYGGIQFSSSKAFASPSDPAASSAPSPQPAPTTKVLPVEPTPSTSSVAETAPSTATTTTASEASTRYSHASSMLFSFADPIYPVTCDRMVRKSCLCSCAFSTGGNVAPAATISSTAVVFAPPTTIEEPPVSTAAESSAPATQGWGKKVKPPSMILDEDINGFNAKRGGKKAGGKKNKKNKHAPALPSWDPSEQYDPMRPNDYNEYKIYKRREREERRERDAMARRMESERKRYRRSSSYSDSELNDSGDERPRKTGRYDDNDEDDFDRPRGLGSAPARAQVDTSMTGDEAYQRRLALSQGFKPSTSSSGPGVPSVPEPTSSFAPASSNSVPPSSIHTGTNDNEPYFEPTPPRAPVPQSGEEAYLRRLALSQGRSAPPPAGPAFISPPVQVVPSPPAAQQSEPPGLAYNPFAPPAAVPPPPSALPPSLSEEKVRSSREAAAAIAAKLKALAPPPGSEAASGASENPGQEEPATVKKPDPHGFAARLMAKWGHKEGQGLGADGSGIVHALTMEQVASGKSGKSNNGPPSKMGKIVNKNEDAKTREDRERFGEPSRIVVLTNMVGPEDVDDDDLRADIGDECSKNGTVDRVIIHLVDPPPAEEQDAVRIFVQFAGPVGAWKTVRELDGRFFGGRSVRARYFPENLFVQSAFDVPL</sequence>
<dbReference type="PANTHER" id="PTHR13288:SF8">
    <property type="entry name" value="SPLICING FACTOR 45"/>
    <property type="match status" value="1"/>
</dbReference>
<feature type="compositionally biased region" description="Low complexity" evidence="6">
    <location>
        <begin position="388"/>
        <end position="410"/>
    </location>
</feature>
<feature type="region of interest" description="Disordered" evidence="6">
    <location>
        <begin position="19"/>
        <end position="70"/>
    </location>
</feature>
<evidence type="ECO:0000256" key="4">
    <source>
        <dbReference type="ARBA" id="ARBA00023187"/>
    </source>
</evidence>
<dbReference type="SMART" id="SM00443">
    <property type="entry name" value="G_patch"/>
    <property type="match status" value="1"/>
</dbReference>
<evidence type="ECO:0000256" key="6">
    <source>
        <dbReference type="SAM" id="MobiDB-lite"/>
    </source>
</evidence>
<dbReference type="InterPro" id="IPR012677">
    <property type="entry name" value="Nucleotide-bd_a/b_plait_sf"/>
</dbReference>
<comment type="subcellular location">
    <subcellularLocation>
        <location evidence="1">Nucleus</location>
    </subcellularLocation>
</comment>
<name>A0A4R0RSA0_9APHY</name>
<evidence type="ECO:0000256" key="3">
    <source>
        <dbReference type="ARBA" id="ARBA00022884"/>
    </source>
</evidence>
<dbReference type="Proteomes" id="UP000292702">
    <property type="component" value="Unassembled WGS sequence"/>
</dbReference>
<keyword evidence="9" id="KW-1185">Reference proteome</keyword>
<dbReference type="FunFam" id="3.30.70.330:FF:000382">
    <property type="entry name" value="G-patch domain-containing protein"/>
    <property type="match status" value="1"/>
</dbReference>